<dbReference type="InterPro" id="IPR045851">
    <property type="entry name" value="AMP-bd_C_sf"/>
</dbReference>
<dbReference type="InterPro" id="IPR000873">
    <property type="entry name" value="AMP-dep_synth/lig_dom"/>
</dbReference>
<dbReference type="AlphaFoldDB" id="A0A6J5EFA6"/>
<evidence type="ECO:0000256" key="2">
    <source>
        <dbReference type="ARBA" id="ARBA00022598"/>
    </source>
</evidence>
<feature type="domain" description="AMP-dependent synthetase/ligase" evidence="3">
    <location>
        <begin position="39"/>
        <end position="426"/>
    </location>
</feature>
<dbReference type="Gene3D" id="3.30.300.30">
    <property type="match status" value="1"/>
</dbReference>
<name>A0A6J5EFA6_9BURK</name>
<dbReference type="PANTHER" id="PTHR43201">
    <property type="entry name" value="ACYL-COA SYNTHETASE"/>
    <property type="match status" value="1"/>
</dbReference>
<evidence type="ECO:0000259" key="3">
    <source>
        <dbReference type="Pfam" id="PF00501"/>
    </source>
</evidence>
<dbReference type="PANTHER" id="PTHR43201:SF5">
    <property type="entry name" value="MEDIUM-CHAIN ACYL-COA LIGASE ACSF2, MITOCHONDRIAL"/>
    <property type="match status" value="1"/>
</dbReference>
<dbReference type="EMBL" id="CADIKH010000024">
    <property type="protein sequence ID" value="CAB3764437.1"/>
    <property type="molecule type" value="Genomic_DNA"/>
</dbReference>
<dbReference type="RefSeq" id="WP_175228999.1">
    <property type="nucleotide sequence ID" value="NZ_CADIKH010000024.1"/>
</dbReference>
<dbReference type="Proteomes" id="UP000494363">
    <property type="component" value="Unassembled WGS sequence"/>
</dbReference>
<dbReference type="InterPro" id="IPR020845">
    <property type="entry name" value="AMP-binding_CS"/>
</dbReference>
<dbReference type="CDD" id="cd05917">
    <property type="entry name" value="FACL_like_2"/>
    <property type="match status" value="1"/>
</dbReference>
<keyword evidence="2 5" id="KW-0436">Ligase</keyword>
<evidence type="ECO:0000313" key="6">
    <source>
        <dbReference type="Proteomes" id="UP000494363"/>
    </source>
</evidence>
<dbReference type="InterPro" id="IPR042099">
    <property type="entry name" value="ANL_N_sf"/>
</dbReference>
<dbReference type="EC" id="6.2.1.41" evidence="5"/>
<dbReference type="FunFam" id="3.40.50.12780:FF:000003">
    <property type="entry name" value="Long-chain-fatty-acid--CoA ligase FadD"/>
    <property type="match status" value="1"/>
</dbReference>
<keyword evidence="6" id="KW-1185">Reference proteome</keyword>
<dbReference type="GO" id="GO:0031956">
    <property type="term" value="F:medium-chain fatty acid-CoA ligase activity"/>
    <property type="evidence" value="ECO:0007669"/>
    <property type="project" value="TreeGrafter"/>
</dbReference>
<gene>
    <name evidence="5" type="primary">fadD3_2</name>
    <name evidence="5" type="ORF">LMG29542_04895</name>
</gene>
<evidence type="ECO:0000259" key="4">
    <source>
        <dbReference type="Pfam" id="PF13193"/>
    </source>
</evidence>
<dbReference type="Pfam" id="PF13193">
    <property type="entry name" value="AMP-binding_C"/>
    <property type="match status" value="1"/>
</dbReference>
<dbReference type="PROSITE" id="PS00455">
    <property type="entry name" value="AMP_BINDING"/>
    <property type="match status" value="1"/>
</dbReference>
<comment type="similarity">
    <text evidence="1">Belongs to the ATP-dependent AMP-binding enzyme family.</text>
</comment>
<dbReference type="FunFam" id="3.30.300.30:FF:000008">
    <property type="entry name" value="2,3-dihydroxybenzoate-AMP ligase"/>
    <property type="match status" value="1"/>
</dbReference>
<evidence type="ECO:0000313" key="5">
    <source>
        <dbReference type="EMBL" id="CAB3764437.1"/>
    </source>
</evidence>
<reference evidence="5 6" key="1">
    <citation type="submission" date="2020-04" db="EMBL/GenBank/DDBJ databases">
        <authorList>
            <person name="De Canck E."/>
        </authorList>
    </citation>
    <scope>NUCLEOTIDE SEQUENCE [LARGE SCALE GENOMIC DNA]</scope>
    <source>
        <strain evidence="5 6">LMG 29542</strain>
    </source>
</reference>
<feature type="domain" description="AMP-binding enzyme C-terminal" evidence="4">
    <location>
        <begin position="476"/>
        <end position="551"/>
    </location>
</feature>
<organism evidence="5 6">
    <name type="scientific">Paraburkholderia humisilvae</name>
    <dbReference type="NCBI Taxonomy" id="627669"/>
    <lineage>
        <taxon>Bacteria</taxon>
        <taxon>Pseudomonadati</taxon>
        <taxon>Pseudomonadota</taxon>
        <taxon>Betaproteobacteria</taxon>
        <taxon>Burkholderiales</taxon>
        <taxon>Burkholderiaceae</taxon>
        <taxon>Paraburkholderia</taxon>
    </lineage>
</organism>
<dbReference type="GO" id="GO:0006631">
    <property type="term" value="P:fatty acid metabolic process"/>
    <property type="evidence" value="ECO:0007669"/>
    <property type="project" value="TreeGrafter"/>
</dbReference>
<sequence length="573" mass="63419">METHFAMEHGRIAPRARLSHVFGANDDPLSWSTIAKLLKDTASKWPGRTAVVFRSQQIRSTWRELAEQVDILASGLLELGIQRGDRVALWSPNRYECLLTQFATARIGAILVSLNPAYVAGELEYALNKAGCKALILPPQFRSTKILTDIAPELADATPGALNSARLADLRIVIHMGNDTVPGMILFRDVMKLGGTRLDTRELESGEAELNADDAINIQFTSGTTGRPRGATLSHFNIVNNARYAASCMRLTHNDSLCVTMPLYHCIGMVLSSLACVSVGASMVFPAEAFDPETTLAAISEERCTALHGVPTMFIAELEHPNFSRYDLRTLRTGLMAGSPCPIEVMRRVIDQMNLAQITIAYGMTETSPVSFQSETGDPIEKRTTTVGRIHPHIEVKIVDEHGNTVPVGVAGELCTRGYSVMKGYWGDKDATALAIRDGWMHSGDLAVLDEHGYCNIVGRLKDMLIRGGENIFPREIEEILFTHSKVMSVQVFGIPDQKYGEQVCAWIIPRPRVHITQEEIIEFCQGRMASYKVPRVVRFVQDMPMTASGKPQKYLMRKQMMEELDVADVRTA</sequence>
<protein>
    <submittedName>
        <fullName evidence="5">3-[(3aS,4S,7aS)-7a-methyl-1, 5-dioxo-octahydro-1H-inden-4-yl]propanoyl:CoA ligase</fullName>
        <ecNumber evidence="5">6.2.1.41</ecNumber>
    </submittedName>
</protein>
<proteinExistence type="inferred from homology"/>
<dbReference type="Pfam" id="PF00501">
    <property type="entry name" value="AMP-binding"/>
    <property type="match status" value="1"/>
</dbReference>
<evidence type="ECO:0000256" key="1">
    <source>
        <dbReference type="ARBA" id="ARBA00006432"/>
    </source>
</evidence>
<dbReference type="InterPro" id="IPR025110">
    <property type="entry name" value="AMP-bd_C"/>
</dbReference>
<accession>A0A6J5EFA6</accession>
<dbReference type="Gene3D" id="3.40.50.12780">
    <property type="entry name" value="N-terminal domain of ligase-like"/>
    <property type="match status" value="1"/>
</dbReference>
<dbReference type="SUPFAM" id="SSF56801">
    <property type="entry name" value="Acetyl-CoA synthetase-like"/>
    <property type="match status" value="1"/>
</dbReference>